<keyword evidence="5 8" id="KW-0675">Receptor</keyword>
<evidence type="ECO:0000256" key="6">
    <source>
        <dbReference type="SAM" id="Phobius"/>
    </source>
</evidence>
<organism evidence="8 9">
    <name type="scientific">Brachionus plicatilis</name>
    <name type="common">Marine rotifer</name>
    <name type="synonym">Brachionus muelleri</name>
    <dbReference type="NCBI Taxonomy" id="10195"/>
    <lineage>
        <taxon>Eukaryota</taxon>
        <taxon>Metazoa</taxon>
        <taxon>Spiralia</taxon>
        <taxon>Gnathifera</taxon>
        <taxon>Rotifera</taxon>
        <taxon>Eurotatoria</taxon>
        <taxon>Monogononta</taxon>
        <taxon>Pseudotrocha</taxon>
        <taxon>Ploima</taxon>
        <taxon>Brachionidae</taxon>
        <taxon>Brachionus</taxon>
    </lineage>
</organism>
<dbReference type="EMBL" id="REGN01000703">
    <property type="protein sequence ID" value="RNA39794.1"/>
    <property type="molecule type" value="Genomic_DNA"/>
</dbReference>
<dbReference type="OrthoDB" id="10011262at2759"/>
<dbReference type="InterPro" id="IPR052954">
    <property type="entry name" value="GPCR-Ligand_Int"/>
</dbReference>
<feature type="transmembrane region" description="Helical" evidence="6">
    <location>
        <begin position="192"/>
        <end position="216"/>
    </location>
</feature>
<feature type="transmembrane region" description="Helical" evidence="6">
    <location>
        <begin position="320"/>
        <end position="339"/>
    </location>
</feature>
<dbReference type="PROSITE" id="PS00237">
    <property type="entry name" value="G_PROTEIN_RECEP_F1_1"/>
    <property type="match status" value="1"/>
</dbReference>
<feature type="transmembrane region" description="Helical" evidence="6">
    <location>
        <begin position="140"/>
        <end position="158"/>
    </location>
</feature>
<dbReference type="InterPro" id="IPR017452">
    <property type="entry name" value="GPCR_Rhodpsn_7TM"/>
</dbReference>
<dbReference type="PRINTS" id="PR00237">
    <property type="entry name" value="GPCRRHODOPSN"/>
</dbReference>
<comment type="similarity">
    <text evidence="5">Belongs to the G-protein coupled receptor 1 family.</text>
</comment>
<dbReference type="Gene3D" id="1.20.1070.10">
    <property type="entry name" value="Rhodopsin 7-helix transmembrane proteins"/>
    <property type="match status" value="1"/>
</dbReference>
<evidence type="ECO:0000259" key="7">
    <source>
        <dbReference type="PROSITE" id="PS50262"/>
    </source>
</evidence>
<keyword evidence="9" id="KW-1185">Reference proteome</keyword>
<dbReference type="SUPFAM" id="SSF81321">
    <property type="entry name" value="Family A G protein-coupled receptor-like"/>
    <property type="match status" value="1"/>
</dbReference>
<accession>A0A3M7SVE9</accession>
<keyword evidence="2 5" id="KW-0812">Transmembrane</keyword>
<feature type="transmembrane region" description="Helical" evidence="6">
    <location>
        <begin position="23"/>
        <end position="44"/>
    </location>
</feature>
<gene>
    <name evidence="8" type="ORF">BpHYR1_034390</name>
</gene>
<protein>
    <submittedName>
        <fullName evidence="8">FMRFamide receptor-like</fullName>
    </submittedName>
</protein>
<keyword evidence="3 6" id="KW-1133">Transmembrane helix</keyword>
<dbReference type="SMART" id="SM01381">
    <property type="entry name" value="7TM_GPCR_Srsx"/>
    <property type="match status" value="1"/>
</dbReference>
<evidence type="ECO:0000256" key="4">
    <source>
        <dbReference type="ARBA" id="ARBA00023136"/>
    </source>
</evidence>
<evidence type="ECO:0000256" key="1">
    <source>
        <dbReference type="ARBA" id="ARBA00004370"/>
    </source>
</evidence>
<dbReference type="CDD" id="cd14978">
    <property type="entry name" value="7tmA_FMRFamide_R-like"/>
    <property type="match status" value="1"/>
</dbReference>
<evidence type="ECO:0000313" key="9">
    <source>
        <dbReference type="Proteomes" id="UP000276133"/>
    </source>
</evidence>
<reference evidence="8 9" key="1">
    <citation type="journal article" date="2018" name="Sci. Rep.">
        <title>Genomic signatures of local adaptation to the degree of environmental predictability in rotifers.</title>
        <authorList>
            <person name="Franch-Gras L."/>
            <person name="Hahn C."/>
            <person name="Garcia-Roger E.M."/>
            <person name="Carmona M.J."/>
            <person name="Serra M."/>
            <person name="Gomez A."/>
        </authorList>
    </citation>
    <scope>NUCLEOTIDE SEQUENCE [LARGE SCALE GENOMIC DNA]</scope>
    <source>
        <strain evidence="8">HYR1</strain>
    </source>
</reference>
<keyword evidence="5" id="KW-0807">Transducer</keyword>
<dbReference type="STRING" id="10195.A0A3M7SVE9"/>
<dbReference type="GO" id="GO:0004930">
    <property type="term" value="F:G protein-coupled receptor activity"/>
    <property type="evidence" value="ECO:0007669"/>
    <property type="project" value="UniProtKB-KW"/>
</dbReference>
<dbReference type="Pfam" id="PF00001">
    <property type="entry name" value="7tm_1"/>
    <property type="match status" value="1"/>
</dbReference>
<keyword evidence="5" id="KW-0297">G-protein coupled receptor</keyword>
<dbReference type="PROSITE" id="PS50262">
    <property type="entry name" value="G_PROTEIN_RECEP_F1_2"/>
    <property type="match status" value="1"/>
</dbReference>
<dbReference type="InterPro" id="IPR000276">
    <property type="entry name" value="GPCR_Rhodpsn"/>
</dbReference>
<feature type="transmembrane region" description="Helical" evidence="6">
    <location>
        <begin position="272"/>
        <end position="300"/>
    </location>
</feature>
<proteinExistence type="inferred from homology"/>
<dbReference type="AlphaFoldDB" id="A0A3M7SVE9"/>
<dbReference type="Proteomes" id="UP000276133">
    <property type="component" value="Unassembled WGS sequence"/>
</dbReference>
<evidence type="ECO:0000256" key="5">
    <source>
        <dbReference type="RuleBase" id="RU000688"/>
    </source>
</evidence>
<feature type="domain" description="G-protein coupled receptors family 1 profile" evidence="7">
    <location>
        <begin position="35"/>
        <end position="336"/>
    </location>
</feature>
<feature type="transmembrane region" description="Helical" evidence="6">
    <location>
        <begin position="108"/>
        <end position="128"/>
    </location>
</feature>
<dbReference type="GO" id="GO:0016020">
    <property type="term" value="C:membrane"/>
    <property type="evidence" value="ECO:0007669"/>
    <property type="project" value="UniProtKB-SubCell"/>
</dbReference>
<dbReference type="PANTHER" id="PTHR46641:SF22">
    <property type="entry name" value="PROCTOLIN RECEPTOR, ISOFORM A"/>
    <property type="match status" value="1"/>
</dbReference>
<evidence type="ECO:0000256" key="3">
    <source>
        <dbReference type="ARBA" id="ARBA00022989"/>
    </source>
</evidence>
<evidence type="ECO:0000313" key="8">
    <source>
        <dbReference type="EMBL" id="RNA39794.1"/>
    </source>
</evidence>
<sequence length="372" mass="43003">MASRTAEEVGPFTSLMRLIFKDILMHICITLGVLGNILTLIILLQKKMRHTSTSQYLTFLTVFDLLYIVSCFFNNLEIMYSNNMLIEQIRPYINLIFYPLGDFSANTSAYLILVFTIERFVAVAYPLNSRFWCRPSRARKIILATVIFTFLLTFPTFLENKIAFIHDPDLNRTRAELVDSGFYPNFDFYKLIYFWLIAIMVQFIPLTLLIVLNGFLMKYIHGSIKLKQINLTNNFKPFSTDKPSIELRVHRKSDLTVQNTYKNTSQSDQNKVTILLIATVLLFLICQVPSALLLIYEAIFPLDNDVGYVTKDIRLGLNNIANGLTAINASVNFILYSCFSDKFRQTFRAMFLNKTKRNESTMYSKIRTIVSN</sequence>
<keyword evidence="4 6" id="KW-0472">Membrane</keyword>
<dbReference type="PANTHER" id="PTHR46641">
    <property type="entry name" value="FMRFAMIDE RECEPTOR-RELATED"/>
    <property type="match status" value="1"/>
</dbReference>
<feature type="transmembrane region" description="Helical" evidence="6">
    <location>
        <begin position="56"/>
        <end position="76"/>
    </location>
</feature>
<name>A0A3M7SVE9_BRAPC</name>
<evidence type="ECO:0000256" key="2">
    <source>
        <dbReference type="ARBA" id="ARBA00022692"/>
    </source>
</evidence>
<comment type="subcellular location">
    <subcellularLocation>
        <location evidence="1">Membrane</location>
    </subcellularLocation>
</comment>
<comment type="caution">
    <text evidence="8">The sequence shown here is derived from an EMBL/GenBank/DDBJ whole genome shotgun (WGS) entry which is preliminary data.</text>
</comment>